<dbReference type="InterPro" id="IPR056564">
    <property type="entry name" value="Ig-like_KY"/>
</dbReference>
<evidence type="ECO:0000313" key="2">
    <source>
        <dbReference type="EMBL" id="KAA0189488.1"/>
    </source>
</evidence>
<protein>
    <recommendedName>
        <fullName evidence="1">KY-like immunoglobulin-like domain-containing protein</fullName>
    </recommendedName>
</protein>
<dbReference type="PANTHER" id="PTHR47020">
    <property type="entry name" value="HILLARIN"/>
    <property type="match status" value="1"/>
</dbReference>
<name>A0A8E0RW56_9TREM</name>
<dbReference type="EMBL" id="LUCM01007699">
    <property type="protein sequence ID" value="KAA0189488.1"/>
    <property type="molecule type" value="Genomic_DNA"/>
</dbReference>
<dbReference type="PANTHER" id="PTHR47020:SF1">
    <property type="entry name" value="HILLARIN"/>
    <property type="match status" value="1"/>
</dbReference>
<evidence type="ECO:0000313" key="3">
    <source>
        <dbReference type="Proteomes" id="UP000728185"/>
    </source>
</evidence>
<comment type="caution">
    <text evidence="2">The sequence shown here is derived from an EMBL/GenBank/DDBJ whole genome shotgun (WGS) entry which is preliminary data.</text>
</comment>
<accession>A0A8E0RW56</accession>
<dbReference type="Proteomes" id="UP000728185">
    <property type="component" value="Unassembled WGS sequence"/>
</dbReference>
<proteinExistence type="predicted"/>
<sequence>MPRFESMGLSTVSHSDPFVHSNNQVFFLILFPHPGFFKFRIYALSFSEPSESLPGVFNYLLEATQVHRGRNGQVMPLPQQFVKWKEGCYLYTPLDSVISPANSTGVGSSSAQSDMIPFRVSVPRAHAVSVVVGDDWTHLGKVLDQWKSQVSLKLHRGRERQLALCANYDNGDGS</sequence>
<evidence type="ECO:0000259" key="1">
    <source>
        <dbReference type="Pfam" id="PF23265"/>
    </source>
</evidence>
<dbReference type="InterPro" id="IPR053041">
    <property type="entry name" value="Transglut-like_Superfamily_Mod"/>
</dbReference>
<organism evidence="2 3">
    <name type="scientific">Fasciolopsis buskii</name>
    <dbReference type="NCBI Taxonomy" id="27845"/>
    <lineage>
        <taxon>Eukaryota</taxon>
        <taxon>Metazoa</taxon>
        <taxon>Spiralia</taxon>
        <taxon>Lophotrochozoa</taxon>
        <taxon>Platyhelminthes</taxon>
        <taxon>Trematoda</taxon>
        <taxon>Digenea</taxon>
        <taxon>Plagiorchiida</taxon>
        <taxon>Echinostomata</taxon>
        <taxon>Echinostomatoidea</taxon>
        <taxon>Fasciolidae</taxon>
        <taxon>Fasciolopsis</taxon>
    </lineage>
</organism>
<dbReference type="OrthoDB" id="6129702at2759"/>
<reference evidence="2" key="1">
    <citation type="submission" date="2019-05" db="EMBL/GenBank/DDBJ databases">
        <title>Annotation for the trematode Fasciolopsis buski.</title>
        <authorList>
            <person name="Choi Y.-J."/>
        </authorList>
    </citation>
    <scope>NUCLEOTIDE SEQUENCE</scope>
    <source>
        <strain evidence="2">HT</strain>
        <tissue evidence="2">Whole worm</tissue>
    </source>
</reference>
<keyword evidence="3" id="KW-1185">Reference proteome</keyword>
<feature type="domain" description="KY-like immunoglobulin-like" evidence="1">
    <location>
        <begin position="20"/>
        <end position="67"/>
    </location>
</feature>
<dbReference type="Pfam" id="PF23265">
    <property type="entry name" value="Ig-like_KY"/>
    <property type="match status" value="1"/>
</dbReference>
<gene>
    <name evidence="2" type="ORF">FBUS_06688</name>
</gene>
<dbReference type="AlphaFoldDB" id="A0A8E0RW56"/>